<dbReference type="Pfam" id="PF02696">
    <property type="entry name" value="SelO"/>
    <property type="match status" value="1"/>
</dbReference>
<comment type="cofactor">
    <cofactor evidence="1">
        <name>Mg(2+)</name>
        <dbReference type="ChEBI" id="CHEBI:18420"/>
    </cofactor>
</comment>
<evidence type="ECO:0000256" key="7">
    <source>
        <dbReference type="ARBA" id="ARBA00022840"/>
    </source>
</evidence>
<dbReference type="PANTHER" id="PTHR32057:SF14">
    <property type="entry name" value="PROTEIN ADENYLYLTRANSFERASE SELO, MITOCHONDRIAL"/>
    <property type="match status" value="1"/>
</dbReference>
<keyword evidence="4" id="KW-0548">Nucleotidyltransferase</keyword>
<reference evidence="11 12" key="1">
    <citation type="submission" date="2024-01" db="EMBL/GenBank/DDBJ databases">
        <title>A draft genome for a cacao thread blight-causing isolate of Paramarasmius palmivorus.</title>
        <authorList>
            <person name="Baruah I.K."/>
            <person name="Bukari Y."/>
            <person name="Amoako-Attah I."/>
            <person name="Meinhardt L.W."/>
            <person name="Bailey B.A."/>
            <person name="Cohen S.P."/>
        </authorList>
    </citation>
    <scope>NUCLEOTIDE SEQUENCE [LARGE SCALE GENOMIC DNA]</scope>
    <source>
        <strain evidence="11 12">GH-12</strain>
    </source>
</reference>
<keyword evidence="8" id="KW-0460">Magnesium</keyword>
<dbReference type="GO" id="GO:0070733">
    <property type="term" value="F:AMPylase activity"/>
    <property type="evidence" value="ECO:0007669"/>
    <property type="project" value="TreeGrafter"/>
</dbReference>
<accession>A0AAW0CLK2</accession>
<keyword evidence="3" id="KW-0808">Transferase</keyword>
<dbReference type="Proteomes" id="UP001383192">
    <property type="component" value="Unassembled WGS sequence"/>
</dbReference>
<dbReference type="GO" id="GO:0005524">
    <property type="term" value="F:ATP binding"/>
    <property type="evidence" value="ECO:0007669"/>
    <property type="project" value="UniProtKB-KW"/>
</dbReference>
<evidence type="ECO:0000313" key="11">
    <source>
        <dbReference type="EMBL" id="KAK7039151.1"/>
    </source>
</evidence>
<dbReference type="GO" id="GO:0005739">
    <property type="term" value="C:mitochondrion"/>
    <property type="evidence" value="ECO:0007669"/>
    <property type="project" value="TreeGrafter"/>
</dbReference>
<evidence type="ECO:0000256" key="9">
    <source>
        <dbReference type="ARBA" id="ARBA00031547"/>
    </source>
</evidence>
<name>A0AAW0CLK2_9AGAR</name>
<evidence type="ECO:0000313" key="12">
    <source>
        <dbReference type="Proteomes" id="UP001383192"/>
    </source>
</evidence>
<evidence type="ECO:0000256" key="5">
    <source>
        <dbReference type="ARBA" id="ARBA00022723"/>
    </source>
</evidence>
<organism evidence="11 12">
    <name type="scientific">Paramarasmius palmivorus</name>
    <dbReference type="NCBI Taxonomy" id="297713"/>
    <lineage>
        <taxon>Eukaryota</taxon>
        <taxon>Fungi</taxon>
        <taxon>Dikarya</taxon>
        <taxon>Basidiomycota</taxon>
        <taxon>Agaricomycotina</taxon>
        <taxon>Agaricomycetes</taxon>
        <taxon>Agaricomycetidae</taxon>
        <taxon>Agaricales</taxon>
        <taxon>Marasmiineae</taxon>
        <taxon>Marasmiaceae</taxon>
        <taxon>Paramarasmius</taxon>
    </lineage>
</organism>
<feature type="compositionally biased region" description="Low complexity" evidence="10">
    <location>
        <begin position="17"/>
        <end position="26"/>
    </location>
</feature>
<keyword evidence="12" id="KW-1185">Reference proteome</keyword>
<comment type="caution">
    <text evidence="11">The sequence shown here is derived from an EMBL/GenBank/DDBJ whole genome shotgun (WGS) entry which is preliminary data.</text>
</comment>
<comment type="similarity">
    <text evidence="2">Belongs to the SELO family.</text>
</comment>
<dbReference type="InterPro" id="IPR003846">
    <property type="entry name" value="SelO"/>
</dbReference>
<sequence>MSSTKYRLSSLPLPSSSQLLTQSLTPDPQTPSISSFVTDVLPNKPSIQRRPRLLSPEAHFSYVMPFPVAFPYNVEPPDEQEEGVDAAKVVEKWLADREALHPSKDNENVYYPDPEKRNQKRILIGLSETGLRDCLPHLDVGDAFTTLGVPSLTPTAPAEAPEEMKPNAARDDLIDILSGHAVLLSPSQNTGPWSLRYSGHQFGSWAGQLGDGRAISILSTVNPQNDTITELQLKGSGRTPFSRSADGLAVLRSSIREFLGAEAMQALGIPTTRSLALVSLPNLPVMRERVETACILTRLAPSFLRIGSFEALSPPGRKGGMMFFGGGQQEANWEALRILGEFVSQQVLKLSIEEGKPWGKELVLEVARRNVKMVAGWQVYGFMHGVINTDNVSIMGLTIDYGPYAFMDTFDSMHICNHSDDGGRYAYGAQPGMIIYALRALLNSLAPVIGYEQAHGTAPPQGWATAADESKEMDKKIDEWSEIGIREVKDEMERVAQEEMSKEYGRAMRRRLGIRSSEEDTERNNTIERDISRSLLSLMSSHRLDFHRTFRLLSYFQPVGATKEYKEKFISALLKNCSEPAFIDEFTAKREWNEWLDKYSSYSDSLVSTEERLKANPRFVLRQWVLEEVIRAAQEDKGAEKGKAVLGKVLHMACNPFETWGGEEAELRELGLISEDGEVEELNEEEKEERRFCGAFALSTVQVLSKRVLSPSLYALLEIPQAIAVRFTTSLTCVTQSNIARGLPAVCRAEAPVEEQREGVMDGCPGATLHNAHISAPASSTSESIRLRARRYRQIIAIAGRRPMIALDRLTERRTWHQLRVVAGRASPLGKPFSKTNVRPKLA</sequence>
<keyword evidence="5" id="KW-0479">Metal-binding</keyword>
<gene>
    <name evidence="11" type="ORF">VNI00_010055</name>
</gene>
<dbReference type="AlphaFoldDB" id="A0AAW0CLK2"/>
<dbReference type="EMBL" id="JAYKXP010000039">
    <property type="protein sequence ID" value="KAK7039151.1"/>
    <property type="molecule type" value="Genomic_DNA"/>
</dbReference>
<dbReference type="PANTHER" id="PTHR32057">
    <property type="entry name" value="PROTEIN ADENYLYLTRANSFERASE SELO, MITOCHONDRIAL"/>
    <property type="match status" value="1"/>
</dbReference>
<evidence type="ECO:0000256" key="1">
    <source>
        <dbReference type="ARBA" id="ARBA00001946"/>
    </source>
</evidence>
<dbReference type="GO" id="GO:0046872">
    <property type="term" value="F:metal ion binding"/>
    <property type="evidence" value="ECO:0007669"/>
    <property type="project" value="UniProtKB-KW"/>
</dbReference>
<evidence type="ECO:0000256" key="3">
    <source>
        <dbReference type="ARBA" id="ARBA00022679"/>
    </source>
</evidence>
<evidence type="ECO:0000256" key="6">
    <source>
        <dbReference type="ARBA" id="ARBA00022741"/>
    </source>
</evidence>
<evidence type="ECO:0000256" key="2">
    <source>
        <dbReference type="ARBA" id="ARBA00009747"/>
    </source>
</evidence>
<protein>
    <recommendedName>
        <fullName evidence="9">Selenoprotein O</fullName>
    </recommendedName>
</protein>
<keyword evidence="6" id="KW-0547">Nucleotide-binding</keyword>
<evidence type="ECO:0000256" key="8">
    <source>
        <dbReference type="ARBA" id="ARBA00022842"/>
    </source>
</evidence>
<feature type="region of interest" description="Disordered" evidence="10">
    <location>
        <begin position="17"/>
        <end position="37"/>
    </location>
</feature>
<evidence type="ECO:0000256" key="4">
    <source>
        <dbReference type="ARBA" id="ARBA00022695"/>
    </source>
</evidence>
<proteinExistence type="inferred from homology"/>
<evidence type="ECO:0000256" key="10">
    <source>
        <dbReference type="SAM" id="MobiDB-lite"/>
    </source>
</evidence>
<keyword evidence="7" id="KW-0067">ATP-binding</keyword>